<proteinExistence type="predicted"/>
<sequence length="94" mass="10450">MVSIDVVFDEEGSWNWISQDDSSYDFFPYPIEEDHESEAPLEPITPPSSPPHPNEPFSSEGSSKSHGKFKGNLLTGQSVLVKRLSKRSGQGLEE</sequence>
<dbReference type="Proteomes" id="UP001188597">
    <property type="component" value="Unassembled WGS sequence"/>
</dbReference>
<keyword evidence="3" id="KW-1185">Reference proteome</keyword>
<protein>
    <submittedName>
        <fullName evidence="2">Uncharacterized protein</fullName>
    </submittedName>
</protein>
<accession>A0AA89AGI3</accession>
<evidence type="ECO:0000256" key="1">
    <source>
        <dbReference type="SAM" id="MobiDB-lite"/>
    </source>
</evidence>
<reference evidence="2" key="1">
    <citation type="submission" date="2022-12" db="EMBL/GenBank/DDBJ databases">
        <title>Draft genome assemblies for two species of Escallonia (Escalloniales).</title>
        <authorList>
            <person name="Chanderbali A."/>
            <person name="Dervinis C."/>
            <person name="Anghel I."/>
            <person name="Soltis D."/>
            <person name="Soltis P."/>
            <person name="Zapata F."/>
        </authorList>
    </citation>
    <scope>NUCLEOTIDE SEQUENCE</scope>
    <source>
        <strain evidence="2">UCBG64.0493</strain>
        <tissue evidence="2">Leaf</tissue>
    </source>
</reference>
<name>A0AA89AGI3_9ASTE</name>
<feature type="region of interest" description="Disordered" evidence="1">
    <location>
        <begin position="27"/>
        <end position="74"/>
    </location>
</feature>
<evidence type="ECO:0000313" key="3">
    <source>
        <dbReference type="Proteomes" id="UP001188597"/>
    </source>
</evidence>
<dbReference type="AlphaFoldDB" id="A0AA89AGI3"/>
<dbReference type="EMBL" id="JAVXUP010002525">
    <property type="protein sequence ID" value="KAK3002834.1"/>
    <property type="molecule type" value="Genomic_DNA"/>
</dbReference>
<feature type="compositionally biased region" description="Pro residues" evidence="1">
    <location>
        <begin position="43"/>
        <end position="54"/>
    </location>
</feature>
<evidence type="ECO:0000313" key="2">
    <source>
        <dbReference type="EMBL" id="KAK3002834.1"/>
    </source>
</evidence>
<organism evidence="2 3">
    <name type="scientific">Escallonia herrerae</name>
    <dbReference type="NCBI Taxonomy" id="1293975"/>
    <lineage>
        <taxon>Eukaryota</taxon>
        <taxon>Viridiplantae</taxon>
        <taxon>Streptophyta</taxon>
        <taxon>Embryophyta</taxon>
        <taxon>Tracheophyta</taxon>
        <taxon>Spermatophyta</taxon>
        <taxon>Magnoliopsida</taxon>
        <taxon>eudicotyledons</taxon>
        <taxon>Gunneridae</taxon>
        <taxon>Pentapetalae</taxon>
        <taxon>asterids</taxon>
        <taxon>campanulids</taxon>
        <taxon>Escalloniales</taxon>
        <taxon>Escalloniaceae</taxon>
        <taxon>Escallonia</taxon>
    </lineage>
</organism>
<comment type="caution">
    <text evidence="2">The sequence shown here is derived from an EMBL/GenBank/DDBJ whole genome shotgun (WGS) entry which is preliminary data.</text>
</comment>
<gene>
    <name evidence="2" type="ORF">RJ639_018997</name>
</gene>